<comment type="caution">
    <text evidence="2">The sequence shown here is derived from an EMBL/GenBank/DDBJ whole genome shotgun (WGS) entry which is preliminary data.</text>
</comment>
<dbReference type="Proteomes" id="UP001280121">
    <property type="component" value="Unassembled WGS sequence"/>
</dbReference>
<evidence type="ECO:0000256" key="1">
    <source>
        <dbReference type="SAM" id="MobiDB-lite"/>
    </source>
</evidence>
<dbReference type="EMBL" id="JANJYI010000001">
    <property type="protein sequence ID" value="KAK2665489.1"/>
    <property type="molecule type" value="Genomic_DNA"/>
</dbReference>
<sequence>MRENTRERNSNSFGQNGRGDYREKLFSIFVDNLNHKADLLCLWALEWLSMIGTIKDPLVQETTLGNMQMMDQNENTLRTLGNMQMINRNESTLRRIGDFLDLKFESSPKEKMLLSGQALGSSDCYPRNSRLISRGSAGKSDREKVRVFDRKKKSHNEEWAMQEKKKEVREGSISRDKRNLLADKGENGEYISSGDLNALLIAMELEAANERTLPLLSLVEVKRNTVKIKKSLNSRGDKTHDLTNGTYWSLEVEITKVNERGVVLGYVVNSKIMEAPHCSKHISNDQVGSIIGGENTSCQYKEITETIWNLVAK</sequence>
<keyword evidence="3" id="KW-1185">Reference proteome</keyword>
<accession>A0AAD9XTG9</accession>
<protein>
    <submittedName>
        <fullName evidence="2">Uncharacterized protein</fullName>
    </submittedName>
</protein>
<dbReference type="AlphaFoldDB" id="A0AAD9XTG9"/>
<proteinExistence type="predicted"/>
<evidence type="ECO:0000313" key="2">
    <source>
        <dbReference type="EMBL" id="KAK2665489.1"/>
    </source>
</evidence>
<reference evidence="2" key="1">
    <citation type="journal article" date="2023" name="Plant J.">
        <title>Genome sequences and population genomics provide insights into the demographic history, inbreeding, and mutation load of two 'living fossil' tree species of Dipteronia.</title>
        <authorList>
            <person name="Feng Y."/>
            <person name="Comes H.P."/>
            <person name="Chen J."/>
            <person name="Zhu S."/>
            <person name="Lu R."/>
            <person name="Zhang X."/>
            <person name="Li P."/>
            <person name="Qiu J."/>
            <person name="Olsen K.M."/>
            <person name="Qiu Y."/>
        </authorList>
    </citation>
    <scope>NUCLEOTIDE SEQUENCE</scope>
    <source>
        <strain evidence="2">KIB01</strain>
    </source>
</reference>
<organism evidence="2 3">
    <name type="scientific">Dipteronia dyeriana</name>
    <dbReference type="NCBI Taxonomy" id="168575"/>
    <lineage>
        <taxon>Eukaryota</taxon>
        <taxon>Viridiplantae</taxon>
        <taxon>Streptophyta</taxon>
        <taxon>Embryophyta</taxon>
        <taxon>Tracheophyta</taxon>
        <taxon>Spermatophyta</taxon>
        <taxon>Magnoliopsida</taxon>
        <taxon>eudicotyledons</taxon>
        <taxon>Gunneridae</taxon>
        <taxon>Pentapetalae</taxon>
        <taxon>rosids</taxon>
        <taxon>malvids</taxon>
        <taxon>Sapindales</taxon>
        <taxon>Sapindaceae</taxon>
        <taxon>Hippocastanoideae</taxon>
        <taxon>Acereae</taxon>
        <taxon>Dipteronia</taxon>
    </lineage>
</organism>
<name>A0AAD9XTG9_9ROSI</name>
<feature type="compositionally biased region" description="Basic and acidic residues" evidence="1">
    <location>
        <begin position="155"/>
        <end position="173"/>
    </location>
</feature>
<feature type="region of interest" description="Disordered" evidence="1">
    <location>
        <begin position="153"/>
        <end position="173"/>
    </location>
</feature>
<evidence type="ECO:0000313" key="3">
    <source>
        <dbReference type="Proteomes" id="UP001280121"/>
    </source>
</evidence>
<gene>
    <name evidence="2" type="ORF">Ddye_004063</name>
</gene>